<feature type="transmembrane region" description="Helical" evidence="12">
    <location>
        <begin position="169"/>
        <end position="187"/>
    </location>
</feature>
<dbReference type="InterPro" id="IPR003780">
    <property type="entry name" value="COX15/CtaA_fam"/>
</dbReference>
<dbReference type="PANTHER" id="PTHR35457">
    <property type="entry name" value="HEME A SYNTHASE"/>
    <property type="match status" value="1"/>
</dbReference>
<evidence type="ECO:0000256" key="10">
    <source>
        <dbReference type="ARBA" id="ARBA00023157"/>
    </source>
</evidence>
<evidence type="ECO:0000256" key="4">
    <source>
        <dbReference type="ARBA" id="ARBA00022723"/>
    </source>
</evidence>
<comment type="subcellular location">
    <subcellularLocation>
        <location evidence="1">Membrane</location>
        <topology evidence="1">Multi-pass membrane protein</topology>
    </subcellularLocation>
</comment>
<dbReference type="PANTHER" id="PTHR35457:SF1">
    <property type="entry name" value="HEME A SYNTHASE"/>
    <property type="match status" value="1"/>
</dbReference>
<evidence type="ECO:0000256" key="12">
    <source>
        <dbReference type="SAM" id="Phobius"/>
    </source>
</evidence>
<organism evidence="13">
    <name type="scientific">marine metagenome</name>
    <dbReference type="NCBI Taxonomy" id="408172"/>
    <lineage>
        <taxon>unclassified sequences</taxon>
        <taxon>metagenomes</taxon>
        <taxon>ecological metagenomes</taxon>
    </lineage>
</organism>
<feature type="transmembrane region" description="Helical" evidence="12">
    <location>
        <begin position="284"/>
        <end position="302"/>
    </location>
</feature>
<evidence type="ECO:0000256" key="5">
    <source>
        <dbReference type="ARBA" id="ARBA00022989"/>
    </source>
</evidence>
<proteinExistence type="predicted"/>
<feature type="transmembrane region" description="Helical" evidence="12">
    <location>
        <begin position="124"/>
        <end position="149"/>
    </location>
</feature>
<evidence type="ECO:0000256" key="2">
    <source>
        <dbReference type="ARBA" id="ARBA00022475"/>
    </source>
</evidence>
<sequence>MGEIAAYNAWLHRYAILTSSCTFLLVISGGLVTSTGSGLAVPDWPLSYGMFFPPMVGGILYEHGHRMIAGTVGIMTMLLSLWVWRSEPRRWVRRLAGAAVLAILIQAGLGGLTVIFLLPTAVSVTHAGLAVGFFSITCALALVTSPSWLGNVDQEHPAASTGSVSLPRLAATTTLVIYAQILIGAMVRHTGSGLACPDFPLCHGQVIPPIDSIGVALQLMHRLGAITVAFMVIWVYRLVLSGYATISALVVPATIALTLVAIQLLLGALTVWNTLAVEPTTAHVGGGALLLITMLTLTLRAYQKYLCNPATTAGTKQEAVA</sequence>
<feature type="transmembrane region" description="Helical" evidence="12">
    <location>
        <begin position="96"/>
        <end position="118"/>
    </location>
</feature>
<dbReference type="GO" id="GO:0016491">
    <property type="term" value="F:oxidoreductase activity"/>
    <property type="evidence" value="ECO:0007669"/>
    <property type="project" value="UniProtKB-KW"/>
</dbReference>
<evidence type="ECO:0000256" key="1">
    <source>
        <dbReference type="ARBA" id="ARBA00004141"/>
    </source>
</evidence>
<keyword evidence="3 12" id="KW-0812">Transmembrane</keyword>
<keyword evidence="6" id="KW-0560">Oxidoreductase</keyword>
<feature type="transmembrane region" description="Helical" evidence="12">
    <location>
        <begin position="67"/>
        <end position="84"/>
    </location>
</feature>
<evidence type="ECO:0000256" key="6">
    <source>
        <dbReference type="ARBA" id="ARBA00023002"/>
    </source>
</evidence>
<evidence type="ECO:0000256" key="8">
    <source>
        <dbReference type="ARBA" id="ARBA00023133"/>
    </source>
</evidence>
<dbReference type="AlphaFoldDB" id="A0A381Z7A8"/>
<protein>
    <recommendedName>
        <fullName evidence="14">Cytochrome oxidase assembly protein</fullName>
    </recommendedName>
</protein>
<evidence type="ECO:0000313" key="13">
    <source>
        <dbReference type="EMBL" id="SVA85069.1"/>
    </source>
</evidence>
<comment type="pathway">
    <text evidence="11">Porphyrin-containing compound metabolism.</text>
</comment>
<evidence type="ECO:0000256" key="9">
    <source>
        <dbReference type="ARBA" id="ARBA00023136"/>
    </source>
</evidence>
<keyword evidence="7" id="KW-0408">Iron</keyword>
<evidence type="ECO:0008006" key="14">
    <source>
        <dbReference type="Google" id="ProtNLM"/>
    </source>
</evidence>
<evidence type="ECO:0000256" key="11">
    <source>
        <dbReference type="ARBA" id="ARBA00023444"/>
    </source>
</evidence>
<keyword evidence="10" id="KW-1015">Disulfide bond</keyword>
<dbReference type="Pfam" id="PF02628">
    <property type="entry name" value="COX15-CtaA"/>
    <property type="match status" value="2"/>
</dbReference>
<dbReference type="InterPro" id="IPR050450">
    <property type="entry name" value="COX15/CtaA_HemeA_synthase"/>
</dbReference>
<evidence type="ECO:0000256" key="7">
    <source>
        <dbReference type="ARBA" id="ARBA00023004"/>
    </source>
</evidence>
<keyword evidence="2" id="KW-1003">Cell membrane</keyword>
<keyword evidence="8" id="KW-0350">Heme biosynthesis</keyword>
<dbReference type="GO" id="GO:0016020">
    <property type="term" value="C:membrane"/>
    <property type="evidence" value="ECO:0007669"/>
    <property type="project" value="UniProtKB-SubCell"/>
</dbReference>
<feature type="transmembrane region" description="Helical" evidence="12">
    <location>
        <begin position="246"/>
        <end position="272"/>
    </location>
</feature>
<keyword evidence="5 12" id="KW-1133">Transmembrane helix</keyword>
<gene>
    <name evidence="13" type="ORF">METZ01_LOCUS137923</name>
</gene>
<evidence type="ECO:0000256" key="3">
    <source>
        <dbReference type="ARBA" id="ARBA00022692"/>
    </source>
</evidence>
<dbReference type="GO" id="GO:0046872">
    <property type="term" value="F:metal ion binding"/>
    <property type="evidence" value="ECO:0007669"/>
    <property type="project" value="UniProtKB-KW"/>
</dbReference>
<dbReference type="GO" id="GO:0006784">
    <property type="term" value="P:heme A biosynthetic process"/>
    <property type="evidence" value="ECO:0007669"/>
    <property type="project" value="InterPro"/>
</dbReference>
<dbReference type="EMBL" id="UINC01020210">
    <property type="protein sequence ID" value="SVA85069.1"/>
    <property type="molecule type" value="Genomic_DNA"/>
</dbReference>
<feature type="transmembrane region" description="Helical" evidence="12">
    <location>
        <begin position="12"/>
        <end position="32"/>
    </location>
</feature>
<keyword evidence="4" id="KW-0479">Metal-binding</keyword>
<keyword evidence="9 12" id="KW-0472">Membrane</keyword>
<reference evidence="13" key="1">
    <citation type="submission" date="2018-05" db="EMBL/GenBank/DDBJ databases">
        <authorList>
            <person name="Lanie J.A."/>
            <person name="Ng W.-L."/>
            <person name="Kazmierczak K.M."/>
            <person name="Andrzejewski T.M."/>
            <person name="Davidsen T.M."/>
            <person name="Wayne K.J."/>
            <person name="Tettelin H."/>
            <person name="Glass J.I."/>
            <person name="Rusch D."/>
            <person name="Podicherti R."/>
            <person name="Tsui H.-C.T."/>
            <person name="Winkler M.E."/>
        </authorList>
    </citation>
    <scope>NUCLEOTIDE SEQUENCE</scope>
</reference>
<name>A0A381Z7A8_9ZZZZ</name>
<accession>A0A381Z7A8</accession>
<feature type="transmembrane region" description="Helical" evidence="12">
    <location>
        <begin position="219"/>
        <end position="239"/>
    </location>
</feature>